<feature type="compositionally biased region" description="Polar residues" evidence="1">
    <location>
        <begin position="44"/>
        <end position="54"/>
    </location>
</feature>
<dbReference type="Proteomes" id="UP000299102">
    <property type="component" value="Unassembled WGS sequence"/>
</dbReference>
<sequence length="104" mass="11677">MLARLLQLLLALKYQTGRRLFILEQKSLCATPDCVRSVRPKSRWSPSPMDTQNPKEPVRAPSPMTLFRRGNPEGFHDLCAVGTPVPSGRLNEAYIAYGLKRQAP</sequence>
<protein>
    <submittedName>
        <fullName evidence="2">Uncharacterized protein</fullName>
    </submittedName>
</protein>
<name>A0A4C2A1T9_EUMVA</name>
<comment type="caution">
    <text evidence="2">The sequence shown here is derived from an EMBL/GenBank/DDBJ whole genome shotgun (WGS) entry which is preliminary data.</text>
</comment>
<dbReference type="AlphaFoldDB" id="A0A4C2A1T9"/>
<feature type="region of interest" description="Disordered" evidence="1">
    <location>
        <begin position="38"/>
        <end position="63"/>
    </location>
</feature>
<accession>A0A4C2A1T9</accession>
<keyword evidence="3" id="KW-1185">Reference proteome</keyword>
<evidence type="ECO:0000313" key="2">
    <source>
        <dbReference type="EMBL" id="GBP94911.1"/>
    </source>
</evidence>
<evidence type="ECO:0000256" key="1">
    <source>
        <dbReference type="SAM" id="MobiDB-lite"/>
    </source>
</evidence>
<evidence type="ECO:0000313" key="3">
    <source>
        <dbReference type="Proteomes" id="UP000299102"/>
    </source>
</evidence>
<organism evidence="2 3">
    <name type="scientific">Eumeta variegata</name>
    <name type="common">Bagworm moth</name>
    <name type="synonym">Eumeta japonica</name>
    <dbReference type="NCBI Taxonomy" id="151549"/>
    <lineage>
        <taxon>Eukaryota</taxon>
        <taxon>Metazoa</taxon>
        <taxon>Ecdysozoa</taxon>
        <taxon>Arthropoda</taxon>
        <taxon>Hexapoda</taxon>
        <taxon>Insecta</taxon>
        <taxon>Pterygota</taxon>
        <taxon>Neoptera</taxon>
        <taxon>Endopterygota</taxon>
        <taxon>Lepidoptera</taxon>
        <taxon>Glossata</taxon>
        <taxon>Ditrysia</taxon>
        <taxon>Tineoidea</taxon>
        <taxon>Psychidae</taxon>
        <taxon>Oiketicinae</taxon>
        <taxon>Eumeta</taxon>
    </lineage>
</organism>
<gene>
    <name evidence="2" type="ORF">EVAR_100629_1</name>
</gene>
<reference evidence="2 3" key="1">
    <citation type="journal article" date="2019" name="Commun. Biol.">
        <title>The bagworm genome reveals a unique fibroin gene that provides high tensile strength.</title>
        <authorList>
            <person name="Kono N."/>
            <person name="Nakamura H."/>
            <person name="Ohtoshi R."/>
            <person name="Tomita M."/>
            <person name="Numata K."/>
            <person name="Arakawa K."/>
        </authorList>
    </citation>
    <scope>NUCLEOTIDE SEQUENCE [LARGE SCALE GENOMIC DNA]</scope>
</reference>
<proteinExistence type="predicted"/>
<dbReference type="EMBL" id="BGZK01002560">
    <property type="protein sequence ID" value="GBP94911.1"/>
    <property type="molecule type" value="Genomic_DNA"/>
</dbReference>